<dbReference type="AlphaFoldDB" id="A0A942A1S9"/>
<evidence type="ECO:0000256" key="2">
    <source>
        <dbReference type="ARBA" id="ARBA00038695"/>
    </source>
</evidence>
<sequence>MEIIIEGRHLDATEAIKNYINKKASKLTKYSTKISKIHFTLKIEGQNNIVEAVCSAARATLVAEAANADMYAAIDLVIDKLEKQIVRQKEKMKQPRRNKKGEITMEEMEE</sequence>
<dbReference type="Gene3D" id="3.30.160.100">
    <property type="entry name" value="Ribosome hibernation promotion factor-like"/>
    <property type="match status" value="1"/>
</dbReference>
<dbReference type="CDD" id="cd00552">
    <property type="entry name" value="RaiA"/>
    <property type="match status" value="1"/>
</dbReference>
<feature type="region of interest" description="Disordered" evidence="4">
    <location>
        <begin position="88"/>
        <end position="110"/>
    </location>
</feature>
<evidence type="ECO:0000313" key="5">
    <source>
        <dbReference type="EMBL" id="MBS1259348.1"/>
    </source>
</evidence>
<dbReference type="GO" id="GO:0043024">
    <property type="term" value="F:ribosomal small subunit binding"/>
    <property type="evidence" value="ECO:0007669"/>
    <property type="project" value="TreeGrafter"/>
</dbReference>
<comment type="subunit">
    <text evidence="2">Associates exclusively with 100S ribosomes, which are dimers of 70S ribosomes.</text>
</comment>
<dbReference type="PANTHER" id="PTHR33231">
    <property type="entry name" value="30S RIBOSOMAL PROTEIN"/>
    <property type="match status" value="1"/>
</dbReference>
<keyword evidence="1" id="KW-0810">Translation regulation</keyword>
<accession>A0A942A1S9</accession>
<gene>
    <name evidence="5" type="ORF">MAG551_02418</name>
</gene>
<name>A0A942A1S9_9BACT</name>
<dbReference type="Pfam" id="PF02482">
    <property type="entry name" value="Ribosomal_S30AE"/>
    <property type="match status" value="1"/>
</dbReference>
<evidence type="ECO:0000256" key="3">
    <source>
        <dbReference type="ARBA" id="ARBA00041148"/>
    </source>
</evidence>
<dbReference type="InterPro" id="IPR003489">
    <property type="entry name" value="RHF/RaiA"/>
</dbReference>
<dbReference type="InterPro" id="IPR050574">
    <property type="entry name" value="HPF/YfiA_ribosome-assoc"/>
</dbReference>
<dbReference type="Proteomes" id="UP000722750">
    <property type="component" value="Unassembled WGS sequence"/>
</dbReference>
<protein>
    <recommendedName>
        <fullName evidence="3">Ribosome hibernation promoting factor</fullName>
    </recommendedName>
</protein>
<dbReference type="GO" id="GO:0045900">
    <property type="term" value="P:negative regulation of translational elongation"/>
    <property type="evidence" value="ECO:0007669"/>
    <property type="project" value="TreeGrafter"/>
</dbReference>
<evidence type="ECO:0000313" key="6">
    <source>
        <dbReference type="Proteomes" id="UP000722750"/>
    </source>
</evidence>
<dbReference type="EMBL" id="JAANXD010000089">
    <property type="protein sequence ID" value="MBS1259348.1"/>
    <property type="molecule type" value="Genomic_DNA"/>
</dbReference>
<proteinExistence type="predicted"/>
<organism evidence="5 6">
    <name type="scientific">Candidatus Scalindua arabica</name>
    <dbReference type="NCBI Taxonomy" id="1127984"/>
    <lineage>
        <taxon>Bacteria</taxon>
        <taxon>Pseudomonadati</taxon>
        <taxon>Planctomycetota</taxon>
        <taxon>Candidatus Brocadiia</taxon>
        <taxon>Candidatus Brocadiales</taxon>
        <taxon>Candidatus Scalinduaceae</taxon>
        <taxon>Candidatus Scalindua</taxon>
    </lineage>
</organism>
<dbReference type="GO" id="GO:0022627">
    <property type="term" value="C:cytosolic small ribosomal subunit"/>
    <property type="evidence" value="ECO:0007669"/>
    <property type="project" value="TreeGrafter"/>
</dbReference>
<reference evidence="5" key="1">
    <citation type="journal article" date="2021" name="ISME J.">
        <title>Fine-scale metabolic discontinuity in a stratified prokaryote microbiome of a Red Sea deep halocline.</title>
        <authorList>
            <person name="Michoud G."/>
            <person name="Ngugi D.K."/>
            <person name="Barozzi A."/>
            <person name="Merlino G."/>
            <person name="Calleja M.L."/>
            <person name="Delgado-Huertas A."/>
            <person name="Moran X.A.G."/>
            <person name="Daffonchio D."/>
        </authorList>
    </citation>
    <scope>NUCLEOTIDE SEQUENCE</scope>
    <source>
        <strain evidence="5">SuakinDeep_MAG55_1</strain>
    </source>
</reference>
<comment type="caution">
    <text evidence="5">The sequence shown here is derived from an EMBL/GenBank/DDBJ whole genome shotgun (WGS) entry which is preliminary data.</text>
</comment>
<dbReference type="InterPro" id="IPR036567">
    <property type="entry name" value="RHF-like"/>
</dbReference>
<dbReference type="NCBIfam" id="TIGR00741">
    <property type="entry name" value="yfiA"/>
    <property type="match status" value="1"/>
</dbReference>
<dbReference type="PANTHER" id="PTHR33231:SF1">
    <property type="entry name" value="30S RIBOSOMAL PROTEIN"/>
    <property type="match status" value="1"/>
</dbReference>
<evidence type="ECO:0000256" key="1">
    <source>
        <dbReference type="ARBA" id="ARBA00022845"/>
    </source>
</evidence>
<dbReference type="SUPFAM" id="SSF69754">
    <property type="entry name" value="Ribosome binding protein Y (YfiA homologue)"/>
    <property type="match status" value="1"/>
</dbReference>
<evidence type="ECO:0000256" key="4">
    <source>
        <dbReference type="SAM" id="MobiDB-lite"/>
    </source>
</evidence>